<dbReference type="PANTHER" id="PTHR11985">
    <property type="entry name" value="GLYCEROL-3-PHOSPHATE DEHYDROGENASE"/>
    <property type="match status" value="1"/>
</dbReference>
<dbReference type="Gene3D" id="1.10.8.870">
    <property type="entry name" value="Alpha-glycerophosphate oxidase, cap domain"/>
    <property type="match status" value="1"/>
</dbReference>
<dbReference type="NCBIfam" id="NF008899">
    <property type="entry name" value="PRK12266.1"/>
    <property type="match status" value="1"/>
</dbReference>
<feature type="domain" description="FAD dependent oxidoreductase" evidence="6">
    <location>
        <begin position="11"/>
        <end position="363"/>
    </location>
</feature>
<evidence type="ECO:0000256" key="2">
    <source>
        <dbReference type="ARBA" id="ARBA00007330"/>
    </source>
</evidence>
<dbReference type="Gene3D" id="3.50.50.60">
    <property type="entry name" value="FAD/NAD(P)-binding domain"/>
    <property type="match status" value="1"/>
</dbReference>
<dbReference type="PROSITE" id="PS00978">
    <property type="entry name" value="FAD_G3PDH_2"/>
    <property type="match status" value="1"/>
</dbReference>
<dbReference type="PATRIC" id="fig|517011.3.peg.1201"/>
<keyword evidence="9" id="KW-1185">Reference proteome</keyword>
<name>A0A0R0D7Q5_9GAMM</name>
<evidence type="ECO:0000313" key="8">
    <source>
        <dbReference type="EMBL" id="KRG74215.1"/>
    </source>
</evidence>
<dbReference type="AlphaFoldDB" id="A0A0R0D7Q5"/>
<dbReference type="SUPFAM" id="SSF51905">
    <property type="entry name" value="FAD/NAD(P)-binding domain"/>
    <property type="match status" value="1"/>
</dbReference>
<organism evidence="8 9">
    <name type="scientific">Stenotrophomonas chelatiphaga</name>
    <dbReference type="NCBI Taxonomy" id="517011"/>
    <lineage>
        <taxon>Bacteria</taxon>
        <taxon>Pseudomonadati</taxon>
        <taxon>Pseudomonadota</taxon>
        <taxon>Gammaproteobacteria</taxon>
        <taxon>Lysobacterales</taxon>
        <taxon>Lysobacteraceae</taxon>
        <taxon>Stenotrophomonas</taxon>
    </lineage>
</organism>
<evidence type="ECO:0000256" key="1">
    <source>
        <dbReference type="ARBA" id="ARBA00001974"/>
    </source>
</evidence>
<evidence type="ECO:0000256" key="4">
    <source>
        <dbReference type="ARBA" id="ARBA00022827"/>
    </source>
</evidence>
<dbReference type="PANTHER" id="PTHR11985:SF15">
    <property type="entry name" value="GLYCEROL-3-PHOSPHATE DEHYDROGENASE, MITOCHONDRIAL"/>
    <property type="match status" value="1"/>
</dbReference>
<gene>
    <name evidence="8" type="ORF">ABB28_07865</name>
</gene>
<protein>
    <submittedName>
        <fullName evidence="8">Glycerol-3-phosphate dehydrogenase</fullName>
        <ecNumber evidence="8">1.1.5.3</ecNumber>
    </submittedName>
</protein>
<keyword evidence="3" id="KW-0285">Flavoprotein</keyword>
<evidence type="ECO:0000259" key="7">
    <source>
        <dbReference type="Pfam" id="PF16901"/>
    </source>
</evidence>
<dbReference type="InterPro" id="IPR031656">
    <property type="entry name" value="DAO_C"/>
</dbReference>
<dbReference type="EMBL" id="LDJK01000029">
    <property type="protein sequence ID" value="KRG74215.1"/>
    <property type="molecule type" value="Genomic_DNA"/>
</dbReference>
<comment type="caution">
    <text evidence="8">The sequence shown here is derived from an EMBL/GenBank/DDBJ whole genome shotgun (WGS) entry which is preliminary data.</text>
</comment>
<feature type="domain" description="Alpha-glycerophosphate oxidase C-terminal" evidence="7">
    <location>
        <begin position="391"/>
        <end position="487"/>
    </location>
</feature>
<dbReference type="Gene3D" id="6.10.250.1890">
    <property type="match status" value="1"/>
</dbReference>
<comment type="cofactor">
    <cofactor evidence="1">
        <name>FAD</name>
        <dbReference type="ChEBI" id="CHEBI:57692"/>
    </cofactor>
</comment>
<dbReference type="Pfam" id="PF16901">
    <property type="entry name" value="DAO_C"/>
    <property type="match status" value="1"/>
</dbReference>
<dbReference type="PRINTS" id="PR01001">
    <property type="entry name" value="FADG3PDH"/>
</dbReference>
<sequence length="509" mass="55740">MPAGGRPQMLDVLVVGGGINGTGIARDAAGRVLTVALCEQHDLASHTSSASSKLVHGGLRYLEHGQFGMVRKSLQERAVLMRIAPHLVQPLPFVLPHEAHLRPAWLIHLGLWLYDHLGGRSPQLPRSRSLRLRGHPLGAPLREDLRRGFTYTDAQAPDARLVVVNAIDAAERGAHIWTRTVCEQAWRQADGWSVDLRDPDGTQRSVRTRMLVNATGAWAPRFVENISLTRGVALRLVQGSHIVVPALYAHDHAYLLQQPDGRIVFALPFEDHYTLIGTTDVDFEGDPGAVHVDDAQRDYLCAAANRSFRQQTSPRDIVWEFSGVRALLDDPEAEASAVTRDYRLDLDAEGAPLLNVLGGKLTTYRRLAEEAVDLLAGHAGTAAPAWTATGAQLPGAERGTPAQCAAWLATQWPWLPPKLAARWSRTYGARATLILGQADSLAALGTHFGADLYEAEVRYLCTHEWARQADDVLWRRTRLGLVLDAAQQHRLACWLDTHASTSGRAVGAP</sequence>
<evidence type="ECO:0000259" key="6">
    <source>
        <dbReference type="Pfam" id="PF01266"/>
    </source>
</evidence>
<dbReference type="Gene3D" id="3.30.9.10">
    <property type="entry name" value="D-Amino Acid Oxidase, subunit A, domain 2"/>
    <property type="match status" value="1"/>
</dbReference>
<dbReference type="InterPro" id="IPR000447">
    <property type="entry name" value="G3P_DH_FAD-dep"/>
</dbReference>
<evidence type="ECO:0000313" key="9">
    <source>
        <dbReference type="Proteomes" id="UP000051386"/>
    </source>
</evidence>
<dbReference type="InterPro" id="IPR036188">
    <property type="entry name" value="FAD/NAD-bd_sf"/>
</dbReference>
<reference evidence="8 9" key="1">
    <citation type="submission" date="2015-05" db="EMBL/GenBank/DDBJ databases">
        <title>Genome sequencing and analysis of members of genus Stenotrophomonas.</title>
        <authorList>
            <person name="Patil P.P."/>
            <person name="Midha S."/>
            <person name="Patil P.B."/>
        </authorList>
    </citation>
    <scope>NUCLEOTIDE SEQUENCE [LARGE SCALE GENOMIC DNA]</scope>
    <source>
        <strain evidence="8 9">DSM 21508</strain>
    </source>
</reference>
<accession>A0A0R0D7Q5</accession>
<dbReference type="EC" id="1.1.5.3" evidence="8"/>
<dbReference type="GO" id="GO:0004368">
    <property type="term" value="F:glycerol-3-phosphate dehydrogenase (quinone) activity"/>
    <property type="evidence" value="ECO:0007669"/>
    <property type="project" value="UniProtKB-EC"/>
</dbReference>
<evidence type="ECO:0000256" key="5">
    <source>
        <dbReference type="ARBA" id="ARBA00023002"/>
    </source>
</evidence>
<keyword evidence="4" id="KW-0274">FAD</keyword>
<dbReference type="InterPro" id="IPR006076">
    <property type="entry name" value="FAD-dep_OxRdtase"/>
</dbReference>
<dbReference type="InterPro" id="IPR038299">
    <property type="entry name" value="DAO_C_sf"/>
</dbReference>
<dbReference type="Proteomes" id="UP000051386">
    <property type="component" value="Unassembled WGS sequence"/>
</dbReference>
<comment type="similarity">
    <text evidence="2">Belongs to the FAD-dependent glycerol-3-phosphate dehydrogenase family.</text>
</comment>
<dbReference type="GO" id="GO:0046168">
    <property type="term" value="P:glycerol-3-phosphate catabolic process"/>
    <property type="evidence" value="ECO:0007669"/>
    <property type="project" value="TreeGrafter"/>
</dbReference>
<dbReference type="Pfam" id="PF01266">
    <property type="entry name" value="DAO"/>
    <property type="match status" value="1"/>
</dbReference>
<dbReference type="NCBIfam" id="NF009906">
    <property type="entry name" value="PRK13369.1"/>
    <property type="match status" value="1"/>
</dbReference>
<evidence type="ECO:0000256" key="3">
    <source>
        <dbReference type="ARBA" id="ARBA00022630"/>
    </source>
</evidence>
<keyword evidence="5 8" id="KW-0560">Oxidoreductase</keyword>
<proteinExistence type="inferred from homology"/>